<dbReference type="EMBL" id="FQXZ01000040">
    <property type="protein sequence ID" value="SHI43664.1"/>
    <property type="molecule type" value="Genomic_DNA"/>
</dbReference>
<evidence type="ECO:0000256" key="3">
    <source>
        <dbReference type="ARBA" id="ARBA00023048"/>
    </source>
</evidence>
<keyword evidence="1" id="KW-0929">Antimicrobial</keyword>
<reference evidence="6 7" key="1">
    <citation type="submission" date="2016-11" db="EMBL/GenBank/DDBJ databases">
        <authorList>
            <person name="Jaros S."/>
            <person name="Januszkiewicz K."/>
            <person name="Wedrychowicz H."/>
        </authorList>
    </citation>
    <scope>NUCLEOTIDE SEQUENCE [LARGE SCALE GENOMIC DNA]</scope>
    <source>
        <strain evidence="6 7">CECT 7868</strain>
    </source>
</reference>
<dbReference type="InterPro" id="IPR036302">
    <property type="entry name" value="Pyosin/cloacin_T_dom_sf"/>
</dbReference>
<feature type="compositionally biased region" description="Pro residues" evidence="4">
    <location>
        <begin position="169"/>
        <end position="179"/>
    </location>
</feature>
<gene>
    <name evidence="6" type="ORF">VA7868_03708</name>
</gene>
<evidence type="ECO:0000256" key="4">
    <source>
        <dbReference type="SAM" id="MobiDB-lite"/>
    </source>
</evidence>
<feature type="domain" description="Pyosin/cloacin translocation" evidence="5">
    <location>
        <begin position="324"/>
        <end position="448"/>
    </location>
</feature>
<dbReference type="Proteomes" id="UP000184608">
    <property type="component" value="Unassembled WGS sequence"/>
</dbReference>
<evidence type="ECO:0000256" key="1">
    <source>
        <dbReference type="ARBA" id="ARBA00022529"/>
    </source>
</evidence>
<evidence type="ECO:0000313" key="7">
    <source>
        <dbReference type="Proteomes" id="UP000184608"/>
    </source>
</evidence>
<name>A0A1M6B4I6_9VIBR</name>
<keyword evidence="3" id="KW-0078">Bacteriocin</keyword>
<dbReference type="InterPro" id="IPR016128">
    <property type="entry name" value="Pyosin/cloacin_T_dom"/>
</dbReference>
<dbReference type="SUPFAM" id="SSF69369">
    <property type="entry name" value="Cloacin translocation domain"/>
    <property type="match status" value="1"/>
</dbReference>
<dbReference type="Pfam" id="PF06958">
    <property type="entry name" value="Pyocin_S"/>
    <property type="match status" value="1"/>
</dbReference>
<evidence type="ECO:0000259" key="5">
    <source>
        <dbReference type="Pfam" id="PF06958"/>
    </source>
</evidence>
<proteinExistence type="predicted"/>
<organism evidence="6 7">
    <name type="scientific">Vibrio aerogenes CECT 7868</name>
    <dbReference type="NCBI Taxonomy" id="1216006"/>
    <lineage>
        <taxon>Bacteria</taxon>
        <taxon>Pseudomonadati</taxon>
        <taxon>Pseudomonadota</taxon>
        <taxon>Gammaproteobacteria</taxon>
        <taxon>Vibrionales</taxon>
        <taxon>Vibrionaceae</taxon>
        <taxon>Vibrio</taxon>
    </lineage>
</organism>
<dbReference type="GO" id="GO:0042742">
    <property type="term" value="P:defense response to bacterium"/>
    <property type="evidence" value="ECO:0007669"/>
    <property type="project" value="UniProtKB-KW"/>
</dbReference>
<dbReference type="AlphaFoldDB" id="A0A1M6B4I6"/>
<sequence>MQRFSASVSIMASRCFSSASSFSNRASLRFAREAGEMSGKIYRQYQQGSASFETTMNTLSQLEWELRQQADLVTRFGPETITLMMQHHHGSGSFSRASVYRYAHSKEKPQLSHRAEITRWQYAPHARKNLLLRHVAEIYVDELQHSQRRTSGGGSGGGGLSSAAAPQPEASPQPKPAPEARPLTVKEKLAKQRKQNLRESDQAFATVLAREAAEKAAAKQAEAEQTEEQPEEKTVPQIFAKSAQVPAGTCEMGTQCESLSSLGQYGAYAAAIAQGSDELMLSRIAGQALAELPGMAMKIIGRVGILAAFAPTQMSDGTLYSEDDIRQRDMVETNIRLRVDESGQLYGYRVDGDAIPRRTVTQNGNKFEVTLEEGLTIEWIPITGDFGGQPILVNPVPDLETHDIWIHPQAGQGREFDNTYITPIAESELSDYILVFPAETGLKPLYVVYNQTKKPKVRPLEVGTYGDLAPRSVKDGMDIDHIPSFKAIEKWASNGEDLTSEEIKALKNATNGLAIPTEVHRKCSRTYGGRNSDRQSTIDSMDLESAAKKDMSVIRGCLKEHGYSNKDINDAFDRLNKLNRDGGLYE</sequence>
<dbReference type="GO" id="GO:0031640">
    <property type="term" value="P:killing of cells of another organism"/>
    <property type="evidence" value="ECO:0007669"/>
    <property type="project" value="UniProtKB-KW"/>
</dbReference>
<feature type="compositionally biased region" description="Gly residues" evidence="4">
    <location>
        <begin position="151"/>
        <end position="160"/>
    </location>
</feature>
<accession>A0A1M6B4I6</accession>
<dbReference type="STRING" id="1216006.VA7868_03708"/>
<protein>
    <submittedName>
        <fullName evidence="6">S-type Pyocin</fullName>
    </submittedName>
</protein>
<feature type="region of interest" description="Disordered" evidence="4">
    <location>
        <begin position="146"/>
        <end position="182"/>
    </location>
</feature>
<keyword evidence="7" id="KW-1185">Reference proteome</keyword>
<keyword evidence="2" id="KW-0044">Antibiotic</keyword>
<evidence type="ECO:0000313" key="6">
    <source>
        <dbReference type="EMBL" id="SHI43664.1"/>
    </source>
</evidence>
<evidence type="ECO:0000256" key="2">
    <source>
        <dbReference type="ARBA" id="ARBA00023022"/>
    </source>
</evidence>